<dbReference type="PROSITE" id="PS51257">
    <property type="entry name" value="PROKAR_LIPOPROTEIN"/>
    <property type="match status" value="1"/>
</dbReference>
<dbReference type="Proteomes" id="UP000663828">
    <property type="component" value="Unassembled WGS sequence"/>
</dbReference>
<gene>
    <name evidence="1" type="ORF">XAT740_LOCUS43832</name>
</gene>
<evidence type="ECO:0000313" key="2">
    <source>
        <dbReference type="Proteomes" id="UP000663828"/>
    </source>
</evidence>
<keyword evidence="2" id="KW-1185">Reference proteome</keyword>
<dbReference type="EMBL" id="CAJNOR010005466">
    <property type="protein sequence ID" value="CAF1563559.1"/>
    <property type="molecule type" value="Genomic_DNA"/>
</dbReference>
<sequence>MDRFIHLQSLSLNHISCIGTLTSTISACQSLRYFTHLFISDCSLDQNQQRQIVNLFNNIWSIPSLIHCDLDGIEVSHISFANCILFSQPSSIRHLLIKNIPCDFHNLSALLTLFTPHVEQLSTKIYCQSVHDTFASVVPSLRSLQLFFRGGGKSLRSLVSHFPNLRQLTIETLDLHLDGYQWQDILCTDVYNVEEFHLKMQMELAGNDEEVENTVDQLVDSFRTKYWIDKRRWFVRCDWQSSEITTHAYLYTLPYAFAGIDYWNEYQTKSTCSDEETKNCCSYDRVEMFTNNHRQSMSLYDIKLICDRYRRLHFLDVVLPCEMEWSNTRGMQFVDLVSLTVRIQVSSGYDQLQCLCNASRRLYCLRIVFWRKCVAKLCDLQSTSVRRVELSGMMNWSGAFDRDECVLFCRSSLGQQCEVLKIEVEDRRCVVDLLEEMSNIRLLSVRCRDDRWNGRKGSSTESEMIFWLAKHLRTRNIITRNVYRSSYIDIWIDEEEKREGRKYKETKSLEGGHKIEQLLTSIQKLLRKK</sequence>
<dbReference type="Gene3D" id="3.80.10.10">
    <property type="entry name" value="Ribonuclease Inhibitor"/>
    <property type="match status" value="1"/>
</dbReference>
<proteinExistence type="predicted"/>
<dbReference type="SUPFAM" id="SSF52047">
    <property type="entry name" value="RNI-like"/>
    <property type="match status" value="1"/>
</dbReference>
<protein>
    <submittedName>
        <fullName evidence="1">Uncharacterized protein</fullName>
    </submittedName>
</protein>
<accession>A0A815XZ55</accession>
<dbReference type="InterPro" id="IPR032675">
    <property type="entry name" value="LRR_dom_sf"/>
</dbReference>
<organism evidence="1 2">
    <name type="scientific">Adineta ricciae</name>
    <name type="common">Rotifer</name>
    <dbReference type="NCBI Taxonomy" id="249248"/>
    <lineage>
        <taxon>Eukaryota</taxon>
        <taxon>Metazoa</taxon>
        <taxon>Spiralia</taxon>
        <taxon>Gnathifera</taxon>
        <taxon>Rotifera</taxon>
        <taxon>Eurotatoria</taxon>
        <taxon>Bdelloidea</taxon>
        <taxon>Adinetida</taxon>
        <taxon>Adinetidae</taxon>
        <taxon>Adineta</taxon>
    </lineage>
</organism>
<evidence type="ECO:0000313" key="1">
    <source>
        <dbReference type="EMBL" id="CAF1563559.1"/>
    </source>
</evidence>
<dbReference type="AlphaFoldDB" id="A0A815XZ55"/>
<comment type="caution">
    <text evidence="1">The sequence shown here is derived from an EMBL/GenBank/DDBJ whole genome shotgun (WGS) entry which is preliminary data.</text>
</comment>
<reference evidence="1" key="1">
    <citation type="submission" date="2021-02" db="EMBL/GenBank/DDBJ databases">
        <authorList>
            <person name="Nowell W R."/>
        </authorList>
    </citation>
    <scope>NUCLEOTIDE SEQUENCE</scope>
</reference>
<name>A0A815XZ55_ADIRI</name>